<evidence type="ECO:0000256" key="5">
    <source>
        <dbReference type="ARBA" id="ARBA00022723"/>
    </source>
</evidence>
<keyword evidence="7" id="KW-0411">Iron-sulfur</keyword>
<keyword evidence="5" id="KW-0479">Metal-binding</keyword>
<dbReference type="GO" id="GO:0020037">
    <property type="term" value="F:heme binding"/>
    <property type="evidence" value="ECO:0007669"/>
    <property type="project" value="InterPro"/>
</dbReference>
<dbReference type="Proteomes" id="UP000197032">
    <property type="component" value="Unassembled WGS sequence"/>
</dbReference>
<dbReference type="PANTHER" id="PTHR24960:SF79">
    <property type="entry name" value="PHOTOSYSTEM I IRON-SULFUR CENTER"/>
    <property type="match status" value="1"/>
</dbReference>
<dbReference type="SUPFAM" id="SSF54862">
    <property type="entry name" value="4Fe-4S ferredoxins"/>
    <property type="match status" value="1"/>
</dbReference>
<dbReference type="PANTHER" id="PTHR24960">
    <property type="entry name" value="PHOTOSYSTEM I IRON-SULFUR CENTER-RELATED"/>
    <property type="match status" value="1"/>
</dbReference>
<sequence length="228" mass="24538">MQPGETIMKKMFTIETCRAAASCTNACGDIKNLASTLEEILEAQKLGEILSRKIKGPVLSHHIFKVSLSGCPNSCSQPQIKDFGVQARAYPLVTREECSQCGTCEAVCQERAVRVGDRPEIKEELCLACGACARVCPTGTLSIGERAYTVLIGGKLGRHPQLAKVLLEKADAPAVERALKTTVELFVELAHGQEKLGALLNRIGLETVQRRLQAREGDGYGNNSGISA</sequence>
<evidence type="ECO:0000256" key="7">
    <source>
        <dbReference type="ARBA" id="ARBA00023014"/>
    </source>
</evidence>
<evidence type="ECO:0000256" key="1">
    <source>
        <dbReference type="ARBA" id="ARBA00001966"/>
    </source>
</evidence>
<evidence type="ECO:0000256" key="3">
    <source>
        <dbReference type="ARBA" id="ARBA00013529"/>
    </source>
</evidence>
<accession>A0A1Z5HU00</accession>
<dbReference type="InterPro" id="IPR045854">
    <property type="entry name" value="NO2/SO3_Rdtase_4Fe4S_sf"/>
</dbReference>
<dbReference type="Pfam" id="PF01077">
    <property type="entry name" value="NIR_SIR"/>
    <property type="match status" value="1"/>
</dbReference>
<dbReference type="PROSITE" id="PS00198">
    <property type="entry name" value="4FE4S_FER_1"/>
    <property type="match status" value="1"/>
</dbReference>
<reference evidence="10" key="1">
    <citation type="journal article" date="2017" name="Appl. Environ. Microbiol.">
        <title>Genomic Analysis of Calderihabitans maritimus KKC1, a Thermophilic, Hydrogenogenic, Carboxydotrophic Bacterium Isolated from Marine Sediment.</title>
        <authorList>
            <person name="Omae K."/>
            <person name="Yoneda Y."/>
            <person name="Fukuyama Y."/>
            <person name="Yoshida T."/>
            <person name="Sako Y."/>
        </authorList>
    </citation>
    <scope>NUCLEOTIDE SEQUENCE [LARGE SCALE GENOMIC DNA]</scope>
    <source>
        <strain evidence="10">KKC1</strain>
    </source>
</reference>
<keyword evidence="4" id="KW-0004">4Fe-4S</keyword>
<dbReference type="Pfam" id="PF00037">
    <property type="entry name" value="Fer4"/>
    <property type="match status" value="1"/>
</dbReference>
<dbReference type="PROSITE" id="PS51379">
    <property type="entry name" value="4FE4S_FER_2"/>
    <property type="match status" value="2"/>
</dbReference>
<evidence type="ECO:0000256" key="4">
    <source>
        <dbReference type="ARBA" id="ARBA00022485"/>
    </source>
</evidence>
<evidence type="ECO:0000259" key="8">
    <source>
        <dbReference type="PROSITE" id="PS51379"/>
    </source>
</evidence>
<name>A0A1Z5HU00_9FIRM</name>
<keyword evidence="6" id="KW-0408">Iron</keyword>
<dbReference type="EMBL" id="BDGJ01000111">
    <property type="protein sequence ID" value="GAW93013.1"/>
    <property type="molecule type" value="Genomic_DNA"/>
</dbReference>
<dbReference type="AlphaFoldDB" id="A0A1Z5HU00"/>
<evidence type="ECO:0000313" key="10">
    <source>
        <dbReference type="Proteomes" id="UP000197032"/>
    </source>
</evidence>
<gene>
    <name evidence="9" type="ORF">KKC1_21570</name>
</gene>
<proteinExistence type="predicted"/>
<dbReference type="InterPro" id="IPR006066">
    <property type="entry name" value="NO2/SO3_Rdtase_FeS/sirohaem_BS"/>
</dbReference>
<dbReference type="Gene3D" id="3.30.413.10">
    <property type="entry name" value="Sulfite Reductase Hemoprotein, domain 1"/>
    <property type="match status" value="1"/>
</dbReference>
<dbReference type="GO" id="GO:0051539">
    <property type="term" value="F:4 iron, 4 sulfur cluster binding"/>
    <property type="evidence" value="ECO:0007669"/>
    <property type="project" value="UniProtKB-KW"/>
</dbReference>
<evidence type="ECO:0000256" key="6">
    <source>
        <dbReference type="ARBA" id="ARBA00023004"/>
    </source>
</evidence>
<dbReference type="Gene3D" id="3.30.70.20">
    <property type="match status" value="1"/>
</dbReference>
<keyword evidence="10" id="KW-1185">Reference proteome</keyword>
<feature type="domain" description="4Fe-4S ferredoxin-type" evidence="8">
    <location>
        <begin position="89"/>
        <end position="115"/>
    </location>
</feature>
<dbReference type="GO" id="GO:0016491">
    <property type="term" value="F:oxidoreductase activity"/>
    <property type="evidence" value="ECO:0007669"/>
    <property type="project" value="InterPro"/>
</dbReference>
<feature type="domain" description="4Fe-4S ferredoxin-type" evidence="8">
    <location>
        <begin position="117"/>
        <end position="146"/>
    </location>
</feature>
<dbReference type="InterPro" id="IPR050157">
    <property type="entry name" value="PSI_iron-sulfur_center"/>
</dbReference>
<dbReference type="InterPro" id="IPR017900">
    <property type="entry name" value="4Fe4S_Fe_S_CS"/>
</dbReference>
<dbReference type="InterPro" id="IPR006067">
    <property type="entry name" value="NO2/SO3_Rdtase_4Fe4S_dom"/>
</dbReference>
<dbReference type="SUPFAM" id="SSF56014">
    <property type="entry name" value="Nitrite and sulphite reductase 4Fe-4S domain-like"/>
    <property type="match status" value="1"/>
</dbReference>
<dbReference type="GO" id="GO:0046872">
    <property type="term" value="F:metal ion binding"/>
    <property type="evidence" value="ECO:0007669"/>
    <property type="project" value="UniProtKB-KW"/>
</dbReference>
<dbReference type="InterPro" id="IPR017896">
    <property type="entry name" value="4Fe4S_Fe-S-bd"/>
</dbReference>
<comment type="function">
    <text evidence="2">Ferredoxins are iron-sulfur proteins that transfer electrons in a wide variety of metabolic reactions.</text>
</comment>
<comment type="cofactor">
    <cofactor evidence="1">
        <name>[4Fe-4S] cluster</name>
        <dbReference type="ChEBI" id="CHEBI:49883"/>
    </cofactor>
</comment>
<comment type="caution">
    <text evidence="9">The sequence shown here is derived from an EMBL/GenBank/DDBJ whole genome shotgun (WGS) entry which is preliminary data.</text>
</comment>
<evidence type="ECO:0000313" key="9">
    <source>
        <dbReference type="EMBL" id="GAW93013.1"/>
    </source>
</evidence>
<protein>
    <recommendedName>
        <fullName evidence="3">Ferredoxin</fullName>
    </recommendedName>
</protein>
<organism evidence="9 10">
    <name type="scientific">Calderihabitans maritimus</name>
    <dbReference type="NCBI Taxonomy" id="1246530"/>
    <lineage>
        <taxon>Bacteria</taxon>
        <taxon>Bacillati</taxon>
        <taxon>Bacillota</taxon>
        <taxon>Clostridia</taxon>
        <taxon>Neomoorellales</taxon>
        <taxon>Calderihabitantaceae</taxon>
        <taxon>Calderihabitans</taxon>
    </lineage>
</organism>
<dbReference type="PROSITE" id="PS00365">
    <property type="entry name" value="NIR_SIR"/>
    <property type="match status" value="1"/>
</dbReference>
<evidence type="ECO:0000256" key="2">
    <source>
        <dbReference type="ARBA" id="ARBA00003532"/>
    </source>
</evidence>